<dbReference type="OrthoDB" id="2013775at2759"/>
<dbReference type="InterPro" id="IPR003591">
    <property type="entry name" value="Leu-rich_rpt_typical-subtyp"/>
</dbReference>
<evidence type="ECO:0000313" key="4">
    <source>
        <dbReference type="EMBL" id="KAF2886238.1"/>
    </source>
</evidence>
<organism evidence="4 5">
    <name type="scientific">Ignelater luminosus</name>
    <name type="common">Cucubano</name>
    <name type="synonym">Pyrophorus luminosus</name>
    <dbReference type="NCBI Taxonomy" id="2038154"/>
    <lineage>
        <taxon>Eukaryota</taxon>
        <taxon>Metazoa</taxon>
        <taxon>Ecdysozoa</taxon>
        <taxon>Arthropoda</taxon>
        <taxon>Hexapoda</taxon>
        <taxon>Insecta</taxon>
        <taxon>Pterygota</taxon>
        <taxon>Neoptera</taxon>
        <taxon>Endopterygota</taxon>
        <taxon>Coleoptera</taxon>
        <taxon>Polyphaga</taxon>
        <taxon>Elateriformia</taxon>
        <taxon>Elateroidea</taxon>
        <taxon>Elateridae</taxon>
        <taxon>Agrypninae</taxon>
        <taxon>Pyrophorini</taxon>
        <taxon>Ignelater</taxon>
    </lineage>
</organism>
<evidence type="ECO:0000313" key="5">
    <source>
        <dbReference type="Proteomes" id="UP000801492"/>
    </source>
</evidence>
<dbReference type="Proteomes" id="UP000801492">
    <property type="component" value="Unassembled WGS sequence"/>
</dbReference>
<dbReference type="InterPro" id="IPR050328">
    <property type="entry name" value="Dev_Immune_Receptor"/>
</dbReference>
<dbReference type="AlphaFoldDB" id="A0A8K0CF80"/>
<evidence type="ECO:0000256" key="2">
    <source>
        <dbReference type="ARBA" id="ARBA00022729"/>
    </source>
</evidence>
<dbReference type="Gene3D" id="3.80.10.10">
    <property type="entry name" value="Ribonuclease Inhibitor"/>
    <property type="match status" value="1"/>
</dbReference>
<protein>
    <submittedName>
        <fullName evidence="4">Uncharacterized protein</fullName>
    </submittedName>
</protein>
<dbReference type="EMBL" id="VTPC01088279">
    <property type="protein sequence ID" value="KAF2886238.1"/>
    <property type="molecule type" value="Genomic_DNA"/>
</dbReference>
<dbReference type="SMART" id="SM00369">
    <property type="entry name" value="LRR_TYP"/>
    <property type="match status" value="2"/>
</dbReference>
<evidence type="ECO:0000256" key="3">
    <source>
        <dbReference type="ARBA" id="ARBA00022737"/>
    </source>
</evidence>
<dbReference type="PANTHER" id="PTHR24373">
    <property type="entry name" value="SLIT RELATED LEUCINE-RICH REPEAT NEURONAL PROTEIN"/>
    <property type="match status" value="1"/>
</dbReference>
<gene>
    <name evidence="4" type="ORF">ILUMI_19935</name>
</gene>
<evidence type="ECO:0000256" key="1">
    <source>
        <dbReference type="ARBA" id="ARBA00022614"/>
    </source>
</evidence>
<proteinExistence type="predicted"/>
<dbReference type="InterPro" id="IPR032675">
    <property type="entry name" value="LRR_dom_sf"/>
</dbReference>
<dbReference type="SUPFAM" id="SSF52058">
    <property type="entry name" value="L domain-like"/>
    <property type="match status" value="1"/>
</dbReference>
<keyword evidence="2" id="KW-0732">Signal</keyword>
<comment type="caution">
    <text evidence="4">The sequence shown here is derived from an EMBL/GenBank/DDBJ whole genome shotgun (WGS) entry which is preliminary data.</text>
</comment>
<reference evidence="4" key="1">
    <citation type="submission" date="2019-08" db="EMBL/GenBank/DDBJ databases">
        <title>The genome of the North American firefly Photinus pyralis.</title>
        <authorList>
            <consortium name="Photinus pyralis genome working group"/>
            <person name="Fallon T.R."/>
            <person name="Sander Lower S.E."/>
            <person name="Weng J.-K."/>
        </authorList>
    </citation>
    <scope>NUCLEOTIDE SEQUENCE</scope>
    <source>
        <strain evidence="4">TRF0915ILg1</strain>
        <tissue evidence="4">Whole body</tissue>
    </source>
</reference>
<dbReference type="PANTHER" id="PTHR24373:SF275">
    <property type="entry name" value="TIR DOMAIN-CONTAINING PROTEIN"/>
    <property type="match status" value="1"/>
</dbReference>
<keyword evidence="1" id="KW-0433">Leucine-rich repeat</keyword>
<keyword evidence="3" id="KW-0677">Repeat</keyword>
<keyword evidence="5" id="KW-1185">Reference proteome</keyword>
<name>A0A8K0CF80_IGNLU</name>
<sequence length="111" mass="12457">MKNLTTISASNNNLTKIEEKLLSYLGNINKLDLSQSEIEGHNVTGLSDLQKIDFFGNQIKNLPRNIFNQAGNLEEVSSADSHIELLCTDCLRKLELLELLDLNKNSIKNLD</sequence>
<accession>A0A8K0CF80</accession>